<feature type="repeat" description="HEAT" evidence="2">
    <location>
        <begin position="165"/>
        <end position="203"/>
    </location>
</feature>
<feature type="domain" description="Phosphatase 2A Regulatory Subunit A helical" evidence="4">
    <location>
        <begin position="180"/>
        <end position="392"/>
    </location>
</feature>
<dbReference type="InterPro" id="IPR055231">
    <property type="entry name" value="2AA_helical"/>
</dbReference>
<organism evidence="5 6">
    <name type="scientific">Hypothenemus hampei</name>
    <name type="common">Coffee berry borer</name>
    <dbReference type="NCBI Taxonomy" id="57062"/>
    <lineage>
        <taxon>Eukaryota</taxon>
        <taxon>Metazoa</taxon>
        <taxon>Ecdysozoa</taxon>
        <taxon>Arthropoda</taxon>
        <taxon>Hexapoda</taxon>
        <taxon>Insecta</taxon>
        <taxon>Pterygota</taxon>
        <taxon>Neoptera</taxon>
        <taxon>Endopterygota</taxon>
        <taxon>Coleoptera</taxon>
        <taxon>Polyphaga</taxon>
        <taxon>Cucujiformia</taxon>
        <taxon>Curculionidae</taxon>
        <taxon>Scolytinae</taxon>
        <taxon>Hypothenemus</taxon>
    </lineage>
</organism>
<keyword evidence="6" id="KW-1185">Reference proteome</keyword>
<feature type="repeat" description="HEAT" evidence="2">
    <location>
        <begin position="633"/>
        <end position="671"/>
    </location>
</feature>
<dbReference type="AlphaFoldDB" id="A0ABD1EK58"/>
<dbReference type="InterPro" id="IPR021133">
    <property type="entry name" value="HEAT_type_2"/>
</dbReference>
<dbReference type="PANTHER" id="PTHR10648:SF4">
    <property type="entry name" value="PROTEIN PHOSPHATASE 2 (FORMERLY 2A), REGULATORY SUBUNIT A, BETA ISOFORM-RELATED"/>
    <property type="match status" value="1"/>
</dbReference>
<accession>A0ABD1EK58</accession>
<dbReference type="Proteomes" id="UP001566132">
    <property type="component" value="Unassembled WGS sequence"/>
</dbReference>
<keyword evidence="1" id="KW-0677">Repeat</keyword>
<comment type="caution">
    <text evidence="5">The sequence shown here is derived from an EMBL/GenBank/DDBJ whole genome shotgun (WGS) entry which is preliminary data.</text>
</comment>
<dbReference type="Pfam" id="PF22956">
    <property type="entry name" value="VPS15-like_hel"/>
    <property type="match status" value="1"/>
</dbReference>
<dbReference type="PANTHER" id="PTHR10648">
    <property type="entry name" value="SERINE/THREONINE-PROTEIN PHOSPHATASE PP2A 65 KDA REGULATORY SUBUNIT"/>
    <property type="match status" value="1"/>
</dbReference>
<sequence>MTSESLTINDFEIFKEALTEQNLELQVILIQKIDLLAEALGEKFTREELLPFLRYHYVEIHDEILLNLAEQLSKFIPLVGGLQHSEIIFELLQRLCVTDENLVREKATESLISIFEHLTNEETERYLLPVINYLIQDDWFTSKCSAVMLFPSIYNKLSDERKVELRNSFKALIQDDSPMVRKAASSACVALVLVVEEDVLEKEFLPIFQDIAQDPMDSVRCGTIEIALALLERSDNDTFQDSIFKTIESSSDDPSWRVKQRLAFNVATLQERIPSAKFRGRLLALFQKLARNFEPEVRVLIASNLFVYCKNLRTSYLFKSESENNFEAVFEQSIMPIIQGLAADECEDVRLSLSSSILPLSTLFGRDCFKRNIAPFLLQVLSKEASIVVQTNFLLGLSSLSDNADLDQSLEAIKNVIRIIIVRSHSSWRTRRSILTTFIHIAKFCDADYFQDNFKIYLAALLGDQVFAVRRSACLILPILSKHYGIKWASKHLVPFFTMFAKDLRYLYRFVSLFGMTEMIIPHLCIEPESLLGDWKNFIHKPDHKKTFIKVIKSCHLIQKELKQEKYNEILKVNAEQDYNSKVSDMNIYFENDFDQLKDQYSQTNVYSVEDRDLESEQWSYIQGILNLVYNKFLPIIEMLSKDPTENVRIRVVYNLKEISNFITRLSTEENEEWIQEAMKSLTQEENDIINEEIQLDFNSRPSKFEDFAESLDTRLVDNEEPDLSQSIVIENSKVPDDYDIMNEIKQENECSQNEQPATNSDEKTPEKSS</sequence>
<feature type="compositionally biased region" description="Polar residues" evidence="3">
    <location>
        <begin position="750"/>
        <end position="760"/>
    </location>
</feature>
<evidence type="ECO:0000256" key="3">
    <source>
        <dbReference type="SAM" id="MobiDB-lite"/>
    </source>
</evidence>
<feature type="region of interest" description="Disordered" evidence="3">
    <location>
        <begin position="735"/>
        <end position="770"/>
    </location>
</feature>
<evidence type="ECO:0000313" key="6">
    <source>
        <dbReference type="Proteomes" id="UP001566132"/>
    </source>
</evidence>
<dbReference type="PROSITE" id="PS50077">
    <property type="entry name" value="HEAT_REPEAT"/>
    <property type="match status" value="3"/>
</dbReference>
<dbReference type="InterPro" id="IPR051023">
    <property type="entry name" value="PP2A_Regulatory_Subunit_A"/>
</dbReference>
<gene>
    <name evidence="5" type="ORF">ABEB36_010402</name>
</gene>
<proteinExistence type="predicted"/>
<dbReference type="Gene3D" id="1.25.10.10">
    <property type="entry name" value="Leucine-rich Repeat Variant"/>
    <property type="match status" value="1"/>
</dbReference>
<evidence type="ECO:0000259" key="4">
    <source>
        <dbReference type="Pfam" id="PF22956"/>
    </source>
</evidence>
<evidence type="ECO:0000256" key="2">
    <source>
        <dbReference type="PROSITE-ProRule" id="PRU00103"/>
    </source>
</evidence>
<dbReference type="InterPro" id="IPR016024">
    <property type="entry name" value="ARM-type_fold"/>
</dbReference>
<dbReference type="EMBL" id="JBDJPC010000007">
    <property type="protein sequence ID" value="KAL1494887.1"/>
    <property type="molecule type" value="Genomic_DNA"/>
</dbReference>
<evidence type="ECO:0000256" key="1">
    <source>
        <dbReference type="ARBA" id="ARBA00022737"/>
    </source>
</evidence>
<dbReference type="InterPro" id="IPR011989">
    <property type="entry name" value="ARM-like"/>
</dbReference>
<name>A0ABD1EK58_HYPHA</name>
<evidence type="ECO:0000313" key="5">
    <source>
        <dbReference type="EMBL" id="KAL1494887.1"/>
    </source>
</evidence>
<reference evidence="5 6" key="1">
    <citation type="submission" date="2024-05" db="EMBL/GenBank/DDBJ databases">
        <title>Genetic variation in Jamaican populations of the coffee berry borer (Hypothenemus hampei).</title>
        <authorList>
            <person name="Errbii M."/>
            <person name="Myrie A."/>
        </authorList>
    </citation>
    <scope>NUCLEOTIDE SEQUENCE [LARGE SCALE GENOMIC DNA]</scope>
    <source>
        <strain evidence="5">JA-Hopewell-2020-01-JO</strain>
        <tissue evidence="5">Whole body</tissue>
    </source>
</reference>
<feature type="compositionally biased region" description="Basic and acidic residues" evidence="3">
    <location>
        <begin position="761"/>
        <end position="770"/>
    </location>
</feature>
<feature type="repeat" description="HEAT" evidence="2">
    <location>
        <begin position="334"/>
        <end position="372"/>
    </location>
</feature>
<dbReference type="SUPFAM" id="SSF48371">
    <property type="entry name" value="ARM repeat"/>
    <property type="match status" value="1"/>
</dbReference>
<protein>
    <recommendedName>
        <fullName evidence="4">Phosphatase 2A Regulatory Subunit A helical domain-containing protein</fullName>
    </recommendedName>
</protein>